<accession>X0SW30</accession>
<reference evidence="1" key="1">
    <citation type="journal article" date="2014" name="Front. Microbiol.">
        <title>High frequency of phylogenetically diverse reductive dehalogenase-homologous genes in deep subseafloor sedimentary metagenomes.</title>
        <authorList>
            <person name="Kawai M."/>
            <person name="Futagami T."/>
            <person name="Toyoda A."/>
            <person name="Takaki Y."/>
            <person name="Nishi S."/>
            <person name="Hori S."/>
            <person name="Arai W."/>
            <person name="Tsubouchi T."/>
            <person name="Morono Y."/>
            <person name="Uchiyama I."/>
            <person name="Ito T."/>
            <person name="Fujiyama A."/>
            <person name="Inagaki F."/>
            <person name="Takami H."/>
        </authorList>
    </citation>
    <scope>NUCLEOTIDE SEQUENCE</scope>
    <source>
        <strain evidence="1">Expedition CK06-06</strain>
    </source>
</reference>
<protein>
    <recommendedName>
        <fullName evidence="2">DUF1353 domain-containing protein</fullName>
    </recommendedName>
</protein>
<dbReference type="AlphaFoldDB" id="X0SW30"/>
<comment type="caution">
    <text evidence="1">The sequence shown here is derived from an EMBL/GenBank/DDBJ whole genome shotgun (WGS) entry which is preliminary data.</text>
</comment>
<gene>
    <name evidence="1" type="ORF">S01H1_03782</name>
</gene>
<organism evidence="1">
    <name type="scientific">marine sediment metagenome</name>
    <dbReference type="NCBI Taxonomy" id="412755"/>
    <lineage>
        <taxon>unclassified sequences</taxon>
        <taxon>metagenomes</taxon>
        <taxon>ecological metagenomes</taxon>
    </lineage>
</organism>
<name>X0SW30_9ZZZZ</name>
<evidence type="ECO:0000313" key="1">
    <source>
        <dbReference type="EMBL" id="GAF80122.1"/>
    </source>
</evidence>
<dbReference type="EMBL" id="BARS01002035">
    <property type="protein sequence ID" value="GAF80122.1"/>
    <property type="molecule type" value="Genomic_DNA"/>
</dbReference>
<sequence>MKYSHVKPYKYKLEENFVRQTGIIGFEFDTPYYSMLDDGTFLVKRGYAWDGSSVPHKGLLRIASLWIYDPDRYCKPASLIHDGLCQAMREGLLHPIEKIATDVLYMNMCIEGGMGIKQAHNRFRALHKFGDVGIKPEKNPRNRIYDTQKGE</sequence>
<proteinExistence type="predicted"/>
<evidence type="ECO:0008006" key="2">
    <source>
        <dbReference type="Google" id="ProtNLM"/>
    </source>
</evidence>